<sequence>MKRILLFCFTAVFALVSSELWAQDRTISGRITSVDDGTPLPGVNVVLKGTTNGTASDVDGRYSLTVPSTGGTLVISFIGLQSQEIEIGARSTIDVSMSTDVTQLSEVVVTALGIERNRNELAYSAQQVNGDQLTQNRSVNFVNALSGKVSGVDIKTNNTMGGSTNVVIRGYKSISGNNQALFVIDGIPVSNANTNTATQRSGGVGVDYGNAAADINPDNIASVNVLKGAAATALYGSRAANGVIMITTKKGRKNSFELTVNSGVTWGKIDKSTFARYQKEYGGGYDGVFAANRTYDDGSLPAVVFGDDASFGPKFDGQPVYQWDALDPFSPNYHKARPWVAAANDPSTFYETSVASNQSVSLTAGGDKTTYKFAYTRSDEKGVLPNSTLDKDMFNFSASSELTKKLTVTAAANYSKIQGVGRYGTGYNGRNPNQTFRQWWQMNVDIKEQEEAYFRNRKNVTWNWNGAATGPLYSDNPYWSRYENYSNDTRDHIFGYTTLNYKITDWLSVLGRIGHDATTDMQEERLAVGSAGQAQYSRFNRSYSETNYDLMLNFDKNISDDISFKGLIGTNMRRNRMTSIRALTNGGLVVPKLYSLSNSVSPINPPTEEYEREGVDGLLANVNLGFKQMVFVELSGRRDKATTLPKGNNAYNYYSAAGTFVFSEVVKTPWLSLGKLRANYARVGNNAPALSVYDVYDKPTAIGSIPYFSLPNTKNNKDLRPEYTNSYEVGVEAEFFDGRVGFDFTWYQANSFDQILSVTVTGATGYTGKWVNSGEIQNKGIEASVFVVPVQTENFSWTINGNFTRNRNEVIYLYGEGAGEVKNYPISTFQGAVSVNAAKGNPYGVIRGTNFRYVNGQRLVGANGTYTPSASSSEIIGNPNPDWLMGINNRLKFKDVTLSFLVDMRHGGDIFSLDQFYGEGTGMYPNTAGLNARGVASRLPVAEGGGVLLSGVQADGSPNTVYAENQNGSGLTPFGYAANDYAGAPRAWYVYDGSYVKLRELALSYSLPHSVIESFKVLKGVDISLIGRNLWIIHKNMEYADPEEALTSGNTNGGYQSGAYPMTRTYGFNVKLTF</sequence>
<comment type="similarity">
    <text evidence="8">Belongs to the TonB-dependent receptor family.</text>
</comment>
<dbReference type="InterPro" id="IPR008969">
    <property type="entry name" value="CarboxyPept-like_regulatory"/>
</dbReference>
<evidence type="ECO:0000256" key="2">
    <source>
        <dbReference type="ARBA" id="ARBA00022448"/>
    </source>
</evidence>
<dbReference type="SUPFAM" id="SSF56935">
    <property type="entry name" value="Porins"/>
    <property type="match status" value="1"/>
</dbReference>
<keyword evidence="5 9" id="KW-0732">Signal</keyword>
<keyword evidence="3 8" id="KW-1134">Transmembrane beta strand</keyword>
<feature type="chain" id="PRO_5042868819" evidence="9">
    <location>
        <begin position="23"/>
        <end position="1074"/>
    </location>
</feature>
<keyword evidence="2 8" id="KW-0813">Transport</keyword>
<feature type="domain" description="TonB-dependent receptor plug" evidence="10">
    <location>
        <begin position="119"/>
        <end position="243"/>
    </location>
</feature>
<dbReference type="PANTHER" id="PTHR30069">
    <property type="entry name" value="TONB-DEPENDENT OUTER MEMBRANE RECEPTOR"/>
    <property type="match status" value="1"/>
</dbReference>
<evidence type="ECO:0000256" key="1">
    <source>
        <dbReference type="ARBA" id="ARBA00004571"/>
    </source>
</evidence>
<dbReference type="Gene3D" id="2.60.40.1120">
    <property type="entry name" value="Carboxypeptidase-like, regulatory domain"/>
    <property type="match status" value="1"/>
</dbReference>
<dbReference type="InterPro" id="IPR039426">
    <property type="entry name" value="TonB-dep_rcpt-like"/>
</dbReference>
<dbReference type="SUPFAM" id="SSF49464">
    <property type="entry name" value="Carboxypeptidase regulatory domain-like"/>
    <property type="match status" value="1"/>
</dbReference>
<dbReference type="Pfam" id="PF07715">
    <property type="entry name" value="Plug"/>
    <property type="match status" value="1"/>
</dbReference>
<gene>
    <name evidence="11" type="ORF">KK083_23795</name>
</gene>
<evidence type="ECO:0000256" key="7">
    <source>
        <dbReference type="ARBA" id="ARBA00023237"/>
    </source>
</evidence>
<dbReference type="PANTHER" id="PTHR30069:SF29">
    <property type="entry name" value="HEMOGLOBIN AND HEMOGLOBIN-HAPTOGLOBIN-BINDING PROTEIN 1-RELATED"/>
    <property type="match status" value="1"/>
</dbReference>
<dbReference type="RefSeq" id="WP_254168187.1">
    <property type="nucleotide sequence ID" value="NZ_JAHESF010000032.1"/>
</dbReference>
<keyword evidence="7 8" id="KW-0998">Cell outer membrane</keyword>
<evidence type="ECO:0000256" key="3">
    <source>
        <dbReference type="ARBA" id="ARBA00022452"/>
    </source>
</evidence>
<protein>
    <submittedName>
        <fullName evidence="11">SusC/RagA family TonB-linked outer membrane protein</fullName>
    </submittedName>
</protein>
<evidence type="ECO:0000256" key="5">
    <source>
        <dbReference type="ARBA" id="ARBA00022729"/>
    </source>
</evidence>
<dbReference type="GO" id="GO:0015344">
    <property type="term" value="F:siderophore uptake transmembrane transporter activity"/>
    <property type="evidence" value="ECO:0007669"/>
    <property type="project" value="TreeGrafter"/>
</dbReference>
<dbReference type="InterPro" id="IPR012910">
    <property type="entry name" value="Plug_dom"/>
</dbReference>
<proteinExistence type="inferred from homology"/>
<dbReference type="GO" id="GO:0044718">
    <property type="term" value="P:siderophore transmembrane transport"/>
    <property type="evidence" value="ECO:0007669"/>
    <property type="project" value="TreeGrafter"/>
</dbReference>
<evidence type="ECO:0000313" key="12">
    <source>
        <dbReference type="Proteomes" id="UP001319200"/>
    </source>
</evidence>
<keyword evidence="6 8" id="KW-0472">Membrane</keyword>
<dbReference type="InterPro" id="IPR036942">
    <property type="entry name" value="Beta-barrel_TonB_sf"/>
</dbReference>
<keyword evidence="12" id="KW-1185">Reference proteome</keyword>
<dbReference type="AlphaFoldDB" id="A0AAP2DP21"/>
<dbReference type="NCBIfam" id="TIGR04056">
    <property type="entry name" value="OMP_RagA_SusC"/>
    <property type="match status" value="1"/>
</dbReference>
<dbReference type="InterPro" id="IPR023996">
    <property type="entry name" value="TonB-dep_OMP_SusC/RagA"/>
</dbReference>
<dbReference type="EMBL" id="JAHESF010000032">
    <property type="protein sequence ID" value="MBT1699930.1"/>
    <property type="molecule type" value="Genomic_DNA"/>
</dbReference>
<reference evidence="11 12" key="1">
    <citation type="submission" date="2021-05" db="EMBL/GenBank/DDBJ databases">
        <title>A Polyphasic approach of four new species of the genus Ohtaekwangia: Ohtaekwangia histidinii sp. nov., Ohtaekwangia cretensis sp. nov., Ohtaekwangia indiensis sp. nov., Ohtaekwangia reichenbachii sp. nov. from diverse environment.</title>
        <authorList>
            <person name="Octaviana S."/>
        </authorList>
    </citation>
    <scope>NUCLEOTIDE SEQUENCE [LARGE SCALE GENOMIC DNA]</scope>
    <source>
        <strain evidence="11 12">PWU4</strain>
    </source>
</reference>
<dbReference type="NCBIfam" id="TIGR04057">
    <property type="entry name" value="SusC_RagA_signa"/>
    <property type="match status" value="1"/>
</dbReference>
<evidence type="ECO:0000259" key="10">
    <source>
        <dbReference type="Pfam" id="PF07715"/>
    </source>
</evidence>
<comment type="subcellular location">
    <subcellularLocation>
        <location evidence="1 8">Cell outer membrane</location>
        <topology evidence="1 8">Multi-pass membrane protein</topology>
    </subcellularLocation>
</comment>
<name>A0AAP2DP21_9BACT</name>
<accession>A0AAP2DP21</accession>
<dbReference type="Pfam" id="PF13715">
    <property type="entry name" value="CarbopepD_reg_2"/>
    <property type="match status" value="1"/>
</dbReference>
<comment type="caution">
    <text evidence="11">The sequence shown here is derived from an EMBL/GenBank/DDBJ whole genome shotgun (WGS) entry which is preliminary data.</text>
</comment>
<evidence type="ECO:0000256" key="4">
    <source>
        <dbReference type="ARBA" id="ARBA00022692"/>
    </source>
</evidence>
<dbReference type="Proteomes" id="UP001319200">
    <property type="component" value="Unassembled WGS sequence"/>
</dbReference>
<evidence type="ECO:0000256" key="8">
    <source>
        <dbReference type="PROSITE-ProRule" id="PRU01360"/>
    </source>
</evidence>
<organism evidence="11 12">
    <name type="scientific">Chryseosolibacter histidini</name>
    <dbReference type="NCBI Taxonomy" id="2782349"/>
    <lineage>
        <taxon>Bacteria</taxon>
        <taxon>Pseudomonadati</taxon>
        <taxon>Bacteroidota</taxon>
        <taxon>Cytophagia</taxon>
        <taxon>Cytophagales</taxon>
        <taxon>Chryseotaleaceae</taxon>
        <taxon>Chryseosolibacter</taxon>
    </lineage>
</organism>
<evidence type="ECO:0000313" key="11">
    <source>
        <dbReference type="EMBL" id="MBT1699930.1"/>
    </source>
</evidence>
<evidence type="ECO:0000256" key="6">
    <source>
        <dbReference type="ARBA" id="ARBA00023136"/>
    </source>
</evidence>
<dbReference type="Gene3D" id="2.40.170.20">
    <property type="entry name" value="TonB-dependent receptor, beta-barrel domain"/>
    <property type="match status" value="1"/>
</dbReference>
<dbReference type="GO" id="GO:0009279">
    <property type="term" value="C:cell outer membrane"/>
    <property type="evidence" value="ECO:0007669"/>
    <property type="project" value="UniProtKB-SubCell"/>
</dbReference>
<dbReference type="InterPro" id="IPR037066">
    <property type="entry name" value="Plug_dom_sf"/>
</dbReference>
<dbReference type="InterPro" id="IPR023997">
    <property type="entry name" value="TonB-dep_OMP_SusC/RagA_CS"/>
</dbReference>
<dbReference type="Gene3D" id="2.170.130.10">
    <property type="entry name" value="TonB-dependent receptor, plug domain"/>
    <property type="match status" value="1"/>
</dbReference>
<keyword evidence="4 8" id="KW-0812">Transmembrane</keyword>
<feature type="signal peptide" evidence="9">
    <location>
        <begin position="1"/>
        <end position="22"/>
    </location>
</feature>
<dbReference type="PROSITE" id="PS52016">
    <property type="entry name" value="TONB_DEPENDENT_REC_3"/>
    <property type="match status" value="1"/>
</dbReference>
<evidence type="ECO:0000256" key="9">
    <source>
        <dbReference type="SAM" id="SignalP"/>
    </source>
</evidence>